<protein>
    <submittedName>
        <fullName evidence="2">Uncharacterized protein</fullName>
    </submittedName>
</protein>
<dbReference type="AlphaFoldDB" id="A0A397CN46"/>
<dbReference type="Proteomes" id="UP000266196">
    <property type="component" value="Unassembled WGS sequence"/>
</dbReference>
<evidence type="ECO:0000313" key="2">
    <source>
        <dbReference type="EMBL" id="RHY49701.1"/>
    </source>
</evidence>
<sequence>MGCYQSSAVPTLATILGQKPHATLQPSMSTTSDVPRLRQSTSFQRMPLARVKYPCQTSTWIRGNPVAVEWSVLDPSAVYVKIELCHVDSTATTLVTASAPNTGCFVYSKVPWGLIGDGFYIRIVELVPEASASQQATAPRETLSDVFRVGNSRWPDTASEGSLTPVSVRGSSIRSPSPMSSRWHTEHQPSFRPAASCY</sequence>
<evidence type="ECO:0000313" key="3">
    <source>
        <dbReference type="EMBL" id="RHY85752.1"/>
    </source>
</evidence>
<dbReference type="Proteomes" id="UP000266643">
    <property type="component" value="Unassembled WGS sequence"/>
</dbReference>
<comment type="caution">
    <text evidence="2">The sequence shown here is derived from an EMBL/GenBank/DDBJ whole genome shotgun (WGS) entry which is preliminary data.</text>
</comment>
<accession>A0A397CN46</accession>
<proteinExistence type="predicted"/>
<gene>
    <name evidence="2" type="ORF">DYB30_012006</name>
    <name evidence="3" type="ORF">DYB31_007761</name>
</gene>
<evidence type="ECO:0000313" key="5">
    <source>
        <dbReference type="Proteomes" id="UP000266643"/>
    </source>
</evidence>
<feature type="compositionally biased region" description="Low complexity" evidence="1">
    <location>
        <begin position="171"/>
        <end position="182"/>
    </location>
</feature>
<reference evidence="4 5" key="1">
    <citation type="submission" date="2018-08" db="EMBL/GenBank/DDBJ databases">
        <title>Aphanomyces genome sequencing and annotation.</title>
        <authorList>
            <person name="Minardi D."/>
            <person name="Oidtmann B."/>
            <person name="Van Der Giezen M."/>
            <person name="Studholme D.J."/>
        </authorList>
    </citation>
    <scope>NUCLEOTIDE SEQUENCE [LARGE SCALE GENOMIC DNA]</scope>
    <source>
        <strain evidence="3 4">197901</strain>
        <strain evidence="2 5">D2</strain>
    </source>
</reference>
<feature type="region of interest" description="Disordered" evidence="1">
    <location>
        <begin position="157"/>
        <end position="198"/>
    </location>
</feature>
<dbReference type="VEuPathDB" id="FungiDB:H257_03244"/>
<evidence type="ECO:0000313" key="4">
    <source>
        <dbReference type="Proteomes" id="UP000266196"/>
    </source>
</evidence>
<name>A0A397CN46_APHAT</name>
<dbReference type="EMBL" id="QUTE01020064">
    <property type="protein sequence ID" value="RHY85752.1"/>
    <property type="molecule type" value="Genomic_DNA"/>
</dbReference>
<dbReference type="EMBL" id="QUTD01007536">
    <property type="protein sequence ID" value="RHY49701.1"/>
    <property type="molecule type" value="Genomic_DNA"/>
</dbReference>
<organism evidence="2 5">
    <name type="scientific">Aphanomyces astaci</name>
    <name type="common">Crayfish plague agent</name>
    <dbReference type="NCBI Taxonomy" id="112090"/>
    <lineage>
        <taxon>Eukaryota</taxon>
        <taxon>Sar</taxon>
        <taxon>Stramenopiles</taxon>
        <taxon>Oomycota</taxon>
        <taxon>Saprolegniomycetes</taxon>
        <taxon>Saprolegniales</taxon>
        <taxon>Verrucalvaceae</taxon>
        <taxon>Aphanomyces</taxon>
    </lineage>
</organism>
<evidence type="ECO:0000256" key="1">
    <source>
        <dbReference type="SAM" id="MobiDB-lite"/>
    </source>
</evidence>